<reference evidence="1 2" key="1">
    <citation type="journal article" date="2013" name="Nat. Genet.">
        <title>The high-quality draft genome of peach (Prunus persica) identifies unique patterns of genetic diversity, domestication and genome evolution.</title>
        <authorList>
            <consortium name="International Peach Genome Initiative"/>
            <person name="Verde I."/>
            <person name="Abbott A.G."/>
            <person name="Scalabrin S."/>
            <person name="Jung S."/>
            <person name="Shu S."/>
            <person name="Marroni F."/>
            <person name="Zhebentyayeva T."/>
            <person name="Dettori M.T."/>
            <person name="Grimwood J."/>
            <person name="Cattonaro F."/>
            <person name="Zuccolo A."/>
            <person name="Rossini L."/>
            <person name="Jenkins J."/>
            <person name="Vendramin E."/>
            <person name="Meisel L.A."/>
            <person name="Decroocq V."/>
            <person name="Sosinski B."/>
            <person name="Prochnik S."/>
            <person name="Mitros T."/>
            <person name="Policriti A."/>
            <person name="Cipriani G."/>
            <person name="Dondini L."/>
            <person name="Ficklin S."/>
            <person name="Goodstein D.M."/>
            <person name="Xuan P."/>
            <person name="Del Fabbro C."/>
            <person name="Aramini V."/>
            <person name="Copetti D."/>
            <person name="Gonzalez S."/>
            <person name="Horner D.S."/>
            <person name="Falchi R."/>
            <person name="Lucas S."/>
            <person name="Mica E."/>
            <person name="Maldonado J."/>
            <person name="Lazzari B."/>
            <person name="Bielenberg D."/>
            <person name="Pirona R."/>
            <person name="Miculan M."/>
            <person name="Barakat A."/>
            <person name="Testolin R."/>
            <person name="Stella A."/>
            <person name="Tartarini S."/>
            <person name="Tonutti P."/>
            <person name="Arus P."/>
            <person name="Orellana A."/>
            <person name="Wells C."/>
            <person name="Main D."/>
            <person name="Vizzotto G."/>
            <person name="Silva H."/>
            <person name="Salamini F."/>
            <person name="Schmutz J."/>
            <person name="Morgante M."/>
            <person name="Rokhsar D.S."/>
        </authorList>
    </citation>
    <scope>NUCLEOTIDE SEQUENCE [LARGE SCALE GENOMIC DNA]</scope>
    <source>
        <strain evidence="2">cv. Nemared</strain>
    </source>
</reference>
<proteinExistence type="predicted"/>
<keyword evidence="2" id="KW-1185">Reference proteome</keyword>
<dbReference type="AlphaFoldDB" id="A0A251P024"/>
<evidence type="ECO:0000313" key="2">
    <source>
        <dbReference type="Proteomes" id="UP000006882"/>
    </source>
</evidence>
<dbReference type="EMBL" id="CM007656">
    <property type="protein sequence ID" value="ONI04937.1"/>
    <property type="molecule type" value="Genomic_DNA"/>
</dbReference>
<dbReference type="Proteomes" id="UP000006882">
    <property type="component" value="Chromosome G6"/>
</dbReference>
<name>A0A251P024_PRUPE</name>
<organism evidence="1 2">
    <name type="scientific">Prunus persica</name>
    <name type="common">Peach</name>
    <name type="synonym">Amygdalus persica</name>
    <dbReference type="NCBI Taxonomy" id="3760"/>
    <lineage>
        <taxon>Eukaryota</taxon>
        <taxon>Viridiplantae</taxon>
        <taxon>Streptophyta</taxon>
        <taxon>Embryophyta</taxon>
        <taxon>Tracheophyta</taxon>
        <taxon>Spermatophyta</taxon>
        <taxon>Magnoliopsida</taxon>
        <taxon>eudicotyledons</taxon>
        <taxon>Gunneridae</taxon>
        <taxon>Pentapetalae</taxon>
        <taxon>rosids</taxon>
        <taxon>fabids</taxon>
        <taxon>Rosales</taxon>
        <taxon>Rosaceae</taxon>
        <taxon>Amygdaloideae</taxon>
        <taxon>Amygdaleae</taxon>
        <taxon>Prunus</taxon>
    </lineage>
</organism>
<dbReference type="Gramene" id="ONI04937">
    <property type="protein sequence ID" value="ONI04937"/>
    <property type="gene ID" value="PRUPE_6G348900"/>
</dbReference>
<evidence type="ECO:0000313" key="1">
    <source>
        <dbReference type="EMBL" id="ONI04937.1"/>
    </source>
</evidence>
<sequence>MGQNESPNLGQLMKEPVTCLYLKSTPKSLLSLLFSSLTTARATMDMIIGTDKEGYVELFVKWYEDIEILQMVKKRVVKAISTMDIDNVNNGIADTPKQKLKWYRIQKSSKYLRRCLALHCTKTSCLTPPRSSVAALIFKKMSSPFLRFSL</sequence>
<accession>A0A251P024</accession>
<protein>
    <submittedName>
        <fullName evidence="1">Uncharacterized protein</fullName>
    </submittedName>
</protein>
<gene>
    <name evidence="1" type="ORF">PRUPE_6G348900</name>
</gene>